<dbReference type="SMART" id="SM00020">
    <property type="entry name" value="Tryp_SPc"/>
    <property type="match status" value="1"/>
</dbReference>
<evidence type="ECO:0000256" key="5">
    <source>
        <dbReference type="ARBA" id="ARBA00023157"/>
    </source>
</evidence>
<gene>
    <name evidence="10" type="ORF">CHIRRI_LOCUS8305</name>
</gene>
<dbReference type="InterPro" id="IPR001254">
    <property type="entry name" value="Trypsin_dom"/>
</dbReference>
<evidence type="ECO:0000259" key="9">
    <source>
        <dbReference type="PROSITE" id="PS50240"/>
    </source>
</evidence>
<keyword evidence="1 7" id="KW-0645">Protease</keyword>
<dbReference type="FunFam" id="2.40.10.10:FF:000068">
    <property type="entry name" value="transmembrane protease serine 2"/>
    <property type="match status" value="1"/>
</dbReference>
<keyword evidence="5" id="KW-1015">Disulfide bond</keyword>
<name>A0A9N9RXJ3_9DIPT</name>
<reference evidence="10" key="2">
    <citation type="submission" date="2022-10" db="EMBL/GenBank/DDBJ databases">
        <authorList>
            <consortium name="ENA_rothamsted_submissions"/>
            <consortium name="culmorum"/>
            <person name="King R."/>
        </authorList>
    </citation>
    <scope>NUCLEOTIDE SEQUENCE</scope>
</reference>
<feature type="chain" id="PRO_5040217869" description="Peptidase S1 domain-containing protein" evidence="8">
    <location>
        <begin position="22"/>
        <end position="276"/>
    </location>
</feature>
<dbReference type="InterPro" id="IPR033116">
    <property type="entry name" value="TRYPSIN_SER"/>
</dbReference>
<dbReference type="PROSITE" id="PS00134">
    <property type="entry name" value="TRYPSIN_HIS"/>
    <property type="match status" value="1"/>
</dbReference>
<dbReference type="Pfam" id="PF00089">
    <property type="entry name" value="Trypsin"/>
    <property type="match status" value="1"/>
</dbReference>
<comment type="similarity">
    <text evidence="6">Belongs to the peptidase S1 family. CLIP subfamily.</text>
</comment>
<dbReference type="AlphaFoldDB" id="A0A9N9RXJ3"/>
<evidence type="ECO:0000256" key="6">
    <source>
        <dbReference type="ARBA" id="ARBA00024195"/>
    </source>
</evidence>
<reference evidence="10" key="1">
    <citation type="submission" date="2022-01" db="EMBL/GenBank/DDBJ databases">
        <authorList>
            <person name="King R."/>
        </authorList>
    </citation>
    <scope>NUCLEOTIDE SEQUENCE</scope>
</reference>
<evidence type="ECO:0000256" key="8">
    <source>
        <dbReference type="SAM" id="SignalP"/>
    </source>
</evidence>
<keyword evidence="8" id="KW-0732">Signal</keyword>
<sequence length="276" mass="30599">MLTKTFVVFCILLPIIGTINGFIVDKKLNETPCKRIPPRDKGNDTFSPYILNGQPADIRNYPFKLSLHIFERFECSASVISPIWSLTAGHCVESRISPEYITLIGGTSNRAVGGYLFNVEEYHIHPDYNPLTLDCDAAVMRIRGAFWGVPNIRPVILANEACRTNAGSIVKLAGWGLNEVGYYPNDLFEIHQEIIDNDSCYLNWGGDITDRMLCAAVENEVDSCSGDSGGAVLQFGCLQVGIISFGSNICGYPIPSVFTRVENPLIRGFIRYYARV</sequence>
<evidence type="ECO:0000256" key="3">
    <source>
        <dbReference type="ARBA" id="ARBA00022801"/>
    </source>
</evidence>
<organism evidence="10 11">
    <name type="scientific">Chironomus riparius</name>
    <dbReference type="NCBI Taxonomy" id="315576"/>
    <lineage>
        <taxon>Eukaryota</taxon>
        <taxon>Metazoa</taxon>
        <taxon>Ecdysozoa</taxon>
        <taxon>Arthropoda</taxon>
        <taxon>Hexapoda</taxon>
        <taxon>Insecta</taxon>
        <taxon>Pterygota</taxon>
        <taxon>Neoptera</taxon>
        <taxon>Endopterygota</taxon>
        <taxon>Diptera</taxon>
        <taxon>Nematocera</taxon>
        <taxon>Chironomoidea</taxon>
        <taxon>Chironomidae</taxon>
        <taxon>Chironominae</taxon>
        <taxon>Chironomus</taxon>
    </lineage>
</organism>
<dbReference type="Proteomes" id="UP001153620">
    <property type="component" value="Chromosome 2"/>
</dbReference>
<accession>A0A9N9RXJ3</accession>
<evidence type="ECO:0000256" key="4">
    <source>
        <dbReference type="ARBA" id="ARBA00022825"/>
    </source>
</evidence>
<dbReference type="OrthoDB" id="10059102at2759"/>
<dbReference type="GO" id="GO:0006508">
    <property type="term" value="P:proteolysis"/>
    <property type="evidence" value="ECO:0007669"/>
    <property type="project" value="UniProtKB-KW"/>
</dbReference>
<dbReference type="InterPro" id="IPR009003">
    <property type="entry name" value="Peptidase_S1_PA"/>
</dbReference>
<dbReference type="PROSITE" id="PS00135">
    <property type="entry name" value="TRYPSIN_SER"/>
    <property type="match status" value="1"/>
</dbReference>
<protein>
    <recommendedName>
        <fullName evidence="9">Peptidase S1 domain-containing protein</fullName>
    </recommendedName>
</protein>
<dbReference type="EMBL" id="OU895878">
    <property type="protein sequence ID" value="CAG9805433.1"/>
    <property type="molecule type" value="Genomic_DNA"/>
</dbReference>
<feature type="signal peptide" evidence="8">
    <location>
        <begin position="1"/>
        <end position="21"/>
    </location>
</feature>
<dbReference type="InterPro" id="IPR043504">
    <property type="entry name" value="Peptidase_S1_PA_chymotrypsin"/>
</dbReference>
<keyword evidence="2" id="KW-0222">Digestion</keyword>
<evidence type="ECO:0000256" key="2">
    <source>
        <dbReference type="ARBA" id="ARBA00022757"/>
    </source>
</evidence>
<dbReference type="PROSITE" id="PS50240">
    <property type="entry name" value="TRYPSIN_DOM"/>
    <property type="match status" value="1"/>
</dbReference>
<dbReference type="PANTHER" id="PTHR24276">
    <property type="entry name" value="POLYSERASE-RELATED"/>
    <property type="match status" value="1"/>
</dbReference>
<dbReference type="InterPro" id="IPR001314">
    <property type="entry name" value="Peptidase_S1A"/>
</dbReference>
<feature type="domain" description="Peptidase S1" evidence="9">
    <location>
        <begin position="50"/>
        <end position="276"/>
    </location>
</feature>
<dbReference type="PRINTS" id="PR00722">
    <property type="entry name" value="CHYMOTRYPSIN"/>
</dbReference>
<dbReference type="Gene3D" id="2.40.10.10">
    <property type="entry name" value="Trypsin-like serine proteases"/>
    <property type="match status" value="1"/>
</dbReference>
<evidence type="ECO:0000313" key="11">
    <source>
        <dbReference type="Proteomes" id="UP001153620"/>
    </source>
</evidence>
<evidence type="ECO:0000256" key="7">
    <source>
        <dbReference type="RuleBase" id="RU363034"/>
    </source>
</evidence>
<keyword evidence="4 7" id="KW-0720">Serine protease</keyword>
<dbReference type="PANTHER" id="PTHR24276:SF91">
    <property type="entry name" value="AT26814P-RELATED"/>
    <property type="match status" value="1"/>
</dbReference>
<keyword evidence="11" id="KW-1185">Reference proteome</keyword>
<dbReference type="InterPro" id="IPR050430">
    <property type="entry name" value="Peptidase_S1"/>
</dbReference>
<proteinExistence type="inferred from homology"/>
<dbReference type="InterPro" id="IPR018114">
    <property type="entry name" value="TRYPSIN_HIS"/>
</dbReference>
<dbReference type="SUPFAM" id="SSF50494">
    <property type="entry name" value="Trypsin-like serine proteases"/>
    <property type="match status" value="1"/>
</dbReference>
<dbReference type="CDD" id="cd00190">
    <property type="entry name" value="Tryp_SPc"/>
    <property type="match status" value="1"/>
</dbReference>
<evidence type="ECO:0000256" key="1">
    <source>
        <dbReference type="ARBA" id="ARBA00022670"/>
    </source>
</evidence>
<dbReference type="GO" id="GO:0007586">
    <property type="term" value="P:digestion"/>
    <property type="evidence" value="ECO:0007669"/>
    <property type="project" value="UniProtKB-KW"/>
</dbReference>
<keyword evidence="3 7" id="KW-0378">Hydrolase</keyword>
<evidence type="ECO:0000313" key="10">
    <source>
        <dbReference type="EMBL" id="CAG9805433.1"/>
    </source>
</evidence>
<dbReference type="GO" id="GO:0004252">
    <property type="term" value="F:serine-type endopeptidase activity"/>
    <property type="evidence" value="ECO:0007669"/>
    <property type="project" value="InterPro"/>
</dbReference>